<dbReference type="PROSITE" id="PS51720">
    <property type="entry name" value="G_AIG1"/>
    <property type="match status" value="1"/>
</dbReference>
<keyword evidence="6" id="KW-1185">Reference proteome</keyword>
<dbReference type="InterPro" id="IPR045058">
    <property type="entry name" value="GIMA/IAN/Toc"/>
</dbReference>
<feature type="domain" description="AIG1-type G" evidence="4">
    <location>
        <begin position="12"/>
        <end position="211"/>
    </location>
</feature>
<dbReference type="GO" id="GO:0005525">
    <property type="term" value="F:GTP binding"/>
    <property type="evidence" value="ECO:0007669"/>
    <property type="project" value="UniProtKB-KW"/>
</dbReference>
<dbReference type="PANTHER" id="PTHR10903:SF170">
    <property type="entry name" value="GTPASE IMAP FAMILY MEMBER 7"/>
    <property type="match status" value="1"/>
</dbReference>
<dbReference type="FunFam" id="3.40.50.300:FF:000366">
    <property type="entry name" value="GTPase, IMAP family member 2"/>
    <property type="match status" value="1"/>
</dbReference>
<dbReference type="CDD" id="cd01852">
    <property type="entry name" value="AIG1"/>
    <property type="match status" value="1"/>
</dbReference>
<accession>A0A671YT65</accession>
<dbReference type="Proteomes" id="UP000472265">
    <property type="component" value="Chromosome 1"/>
</dbReference>
<dbReference type="SUPFAM" id="SSF52540">
    <property type="entry name" value="P-loop containing nucleoside triphosphate hydrolases"/>
    <property type="match status" value="1"/>
</dbReference>
<name>A0A671YT65_SPAAU</name>
<dbReference type="Pfam" id="PF04548">
    <property type="entry name" value="AIG1"/>
    <property type="match status" value="1"/>
</dbReference>
<dbReference type="AlphaFoldDB" id="A0A671YT65"/>
<reference evidence="5" key="2">
    <citation type="submission" date="2025-08" db="UniProtKB">
        <authorList>
            <consortium name="Ensembl"/>
        </authorList>
    </citation>
    <scope>IDENTIFICATION</scope>
</reference>
<evidence type="ECO:0000256" key="3">
    <source>
        <dbReference type="ARBA" id="ARBA00023134"/>
    </source>
</evidence>
<reference evidence="5" key="1">
    <citation type="submission" date="2021-04" db="EMBL/GenBank/DDBJ databases">
        <authorList>
            <consortium name="Wellcome Sanger Institute Data Sharing"/>
        </authorList>
    </citation>
    <scope>NUCLEOTIDE SEQUENCE [LARGE SCALE GENOMIC DNA]</scope>
</reference>
<evidence type="ECO:0000256" key="2">
    <source>
        <dbReference type="ARBA" id="ARBA00022741"/>
    </source>
</evidence>
<proteinExistence type="inferred from homology"/>
<evidence type="ECO:0000259" key="4">
    <source>
        <dbReference type="PROSITE" id="PS51720"/>
    </source>
</evidence>
<keyword evidence="3" id="KW-0342">GTP-binding</keyword>
<dbReference type="InterPro" id="IPR006703">
    <property type="entry name" value="G_AIG1"/>
</dbReference>
<dbReference type="PANTHER" id="PTHR10903">
    <property type="entry name" value="GTPASE, IMAP FAMILY MEMBER-RELATED"/>
    <property type="match status" value="1"/>
</dbReference>
<keyword evidence="2" id="KW-0547">Nucleotide-binding</keyword>
<dbReference type="InterPro" id="IPR027417">
    <property type="entry name" value="P-loop_NTPase"/>
</dbReference>
<comment type="similarity">
    <text evidence="1">Belongs to the TRAFAC class TrmE-Era-EngA-EngB-Septin-like GTPase superfamily. AIG1/Toc34/Toc159-like paraseptin GTPase family. IAN subfamily.</text>
</comment>
<evidence type="ECO:0000256" key="1">
    <source>
        <dbReference type="ARBA" id="ARBA00008535"/>
    </source>
</evidence>
<reference evidence="5" key="3">
    <citation type="submission" date="2025-09" db="UniProtKB">
        <authorList>
            <consortium name="Ensembl"/>
        </authorList>
    </citation>
    <scope>IDENTIFICATION</scope>
</reference>
<dbReference type="InParanoid" id="A0A671YT65"/>
<protein>
    <submittedName>
        <fullName evidence="5">Zgc:171452</fullName>
    </submittedName>
</protein>
<evidence type="ECO:0000313" key="6">
    <source>
        <dbReference type="Proteomes" id="UP000472265"/>
    </source>
</evidence>
<evidence type="ECO:0000313" key="5">
    <source>
        <dbReference type="Ensembl" id="ENSSAUP00010065925.1"/>
    </source>
</evidence>
<sequence length="289" mass="31290">MAADKDSSSPVISDLRIVLLGKTGSGKSATGNTILGRTAFVTDVSPSSVTTTSKKVTSQLDERTVSVVDTPGIFDTSITDVELKSEIKKCIMMSVPGPHVFLLVVRLNVRFTKEEKNAVKWINDNFGEEASKYTLVLFTRGDELQGKSVEAYLNQSPELTELIRRSTAGYFVFDNTCRGNRTQVADLFEKIDKMVQLNGNHYTSSIYEEAQRKIISDEQWRKFGNVMNTVGNNLFVAAAAMAAPAVGPAIIAEEALTISMGTSIVAGAGGISKAIGTWMTPKTTDSEDV</sequence>
<dbReference type="Ensembl" id="ENSSAUT00010069044.1">
    <property type="protein sequence ID" value="ENSSAUP00010065925.1"/>
    <property type="gene ID" value="ENSSAUG00010026340.1"/>
</dbReference>
<dbReference type="Gene3D" id="3.40.50.300">
    <property type="entry name" value="P-loop containing nucleotide triphosphate hydrolases"/>
    <property type="match status" value="1"/>
</dbReference>
<organism evidence="5 6">
    <name type="scientific">Sparus aurata</name>
    <name type="common">Gilthead sea bream</name>
    <dbReference type="NCBI Taxonomy" id="8175"/>
    <lineage>
        <taxon>Eukaryota</taxon>
        <taxon>Metazoa</taxon>
        <taxon>Chordata</taxon>
        <taxon>Craniata</taxon>
        <taxon>Vertebrata</taxon>
        <taxon>Euteleostomi</taxon>
        <taxon>Actinopterygii</taxon>
        <taxon>Neopterygii</taxon>
        <taxon>Teleostei</taxon>
        <taxon>Neoteleostei</taxon>
        <taxon>Acanthomorphata</taxon>
        <taxon>Eupercaria</taxon>
        <taxon>Spariformes</taxon>
        <taxon>Sparidae</taxon>
        <taxon>Sparus</taxon>
    </lineage>
</organism>
<dbReference type="GeneTree" id="ENSGT01140000282522"/>